<feature type="domain" description="MvdD-like pre-ATP grasp" evidence="1">
    <location>
        <begin position="9"/>
        <end position="120"/>
    </location>
</feature>
<proteinExistence type="predicted"/>
<keyword evidence="3" id="KW-1185">Reference proteome</keyword>
<protein>
    <recommendedName>
        <fullName evidence="1">MvdD-like pre-ATP grasp domain-containing protein</fullName>
    </recommendedName>
</protein>
<dbReference type="Gene3D" id="3.30.470.20">
    <property type="entry name" value="ATP-grasp fold, B domain"/>
    <property type="match status" value="1"/>
</dbReference>
<dbReference type="SUPFAM" id="SSF56059">
    <property type="entry name" value="Glutathione synthetase ATP-binding domain-like"/>
    <property type="match status" value="1"/>
</dbReference>
<dbReference type="PANTHER" id="PTHR21621">
    <property type="entry name" value="RIBOSOMAL PROTEIN S6 MODIFICATION PROTEIN"/>
    <property type="match status" value="1"/>
</dbReference>
<name>A0A2A2D3H8_9ACTN</name>
<dbReference type="GO" id="GO:0005737">
    <property type="term" value="C:cytoplasm"/>
    <property type="evidence" value="ECO:0007669"/>
    <property type="project" value="TreeGrafter"/>
</dbReference>
<reference evidence="2 3" key="1">
    <citation type="submission" date="2017-08" db="EMBL/GenBank/DDBJ databases">
        <title>Genome sequence of Streptomyces albireticuli NRRL B-1670.</title>
        <authorList>
            <person name="Graham D.E."/>
            <person name="Mahan K.M."/>
            <person name="Klingeman D.M."/>
            <person name="Hettich R.L."/>
            <person name="Parry R.J."/>
            <person name="Spain J.C."/>
        </authorList>
    </citation>
    <scope>NUCLEOTIDE SEQUENCE [LARGE SCALE GENOMIC DNA]</scope>
    <source>
        <strain evidence="2 3">NRRL B-1670</strain>
    </source>
</reference>
<dbReference type="AlphaFoldDB" id="A0A2A2D3H8"/>
<organism evidence="2 3">
    <name type="scientific">Streptomyces albireticuli</name>
    <dbReference type="NCBI Taxonomy" id="1940"/>
    <lineage>
        <taxon>Bacteria</taxon>
        <taxon>Bacillati</taxon>
        <taxon>Actinomycetota</taxon>
        <taxon>Actinomycetes</taxon>
        <taxon>Kitasatosporales</taxon>
        <taxon>Streptomycetaceae</taxon>
        <taxon>Streptomyces</taxon>
    </lineage>
</organism>
<dbReference type="PANTHER" id="PTHR21621:SF0">
    <property type="entry name" value="BETA-CITRYLGLUTAMATE SYNTHASE B-RELATED"/>
    <property type="match status" value="1"/>
</dbReference>
<dbReference type="InterPro" id="IPR026449">
    <property type="entry name" value="GRASP_SAV_5884"/>
</dbReference>
<dbReference type="RefSeq" id="WP_095583420.1">
    <property type="nucleotide sequence ID" value="NZ_JAJQQQ010000007.1"/>
</dbReference>
<comment type="caution">
    <text evidence="2">The sequence shown here is derived from an EMBL/GenBank/DDBJ whole genome shotgun (WGS) entry which is preliminary data.</text>
</comment>
<dbReference type="GO" id="GO:0009432">
    <property type="term" value="P:SOS response"/>
    <property type="evidence" value="ECO:0007669"/>
    <property type="project" value="TreeGrafter"/>
</dbReference>
<gene>
    <name evidence="2" type="ORF">CK936_26070</name>
</gene>
<dbReference type="Proteomes" id="UP000218944">
    <property type="component" value="Unassembled WGS sequence"/>
</dbReference>
<dbReference type="InterPro" id="IPR048936">
    <property type="entry name" value="MvdD-like_ATPgrasp"/>
</dbReference>
<dbReference type="EMBL" id="NSJV01000498">
    <property type="protein sequence ID" value="PAU46061.1"/>
    <property type="molecule type" value="Genomic_DNA"/>
</dbReference>
<sequence>MADGRPVVVVTRLDDVTADLVIAELNERDVPVVRLDPGDLSSSVTMDVFVGGKGPEGRIATPTRDLDVSQVRAVYWRRPSPYTAPVDVTGAEALWCIDQGRYGLGGVLGSLPGAHYINHPWRNRDAEHKPAQLATAARCGLRIPPTLITNDQKCARRFADEHGPVVYKPIRNTDYTDAQGRHLNIWTAEVTPDAITERLSMAPHLFQQRVNKVCDVRLTVVGGELFGVRIDGSSGLDWRLHYDQLTYSSVEVPPDVARAVRAYLNAFGLDFGAFDFGVDQEGRWWMYECNPNGQWAWFPDHITEQITRALADRLQHPGVSR</sequence>
<evidence type="ECO:0000313" key="3">
    <source>
        <dbReference type="Proteomes" id="UP000218944"/>
    </source>
</evidence>
<dbReference type="GO" id="GO:0018169">
    <property type="term" value="F:ribosomal S6-glutamic acid ligase activity"/>
    <property type="evidence" value="ECO:0007669"/>
    <property type="project" value="TreeGrafter"/>
</dbReference>
<evidence type="ECO:0000259" key="1">
    <source>
        <dbReference type="Pfam" id="PF21068"/>
    </source>
</evidence>
<accession>A0A2A2D3H8</accession>
<evidence type="ECO:0000313" key="2">
    <source>
        <dbReference type="EMBL" id="PAU46061.1"/>
    </source>
</evidence>
<dbReference type="Pfam" id="PF21068">
    <property type="entry name" value="ATPgraspMvdD"/>
    <property type="match status" value="1"/>
</dbReference>
<dbReference type="NCBIfam" id="TIGR04187">
    <property type="entry name" value="GRASP_SAV_5884"/>
    <property type="match status" value="1"/>
</dbReference>